<dbReference type="EC" id="2.7.1.158" evidence="9"/>
<evidence type="ECO:0000256" key="9">
    <source>
        <dbReference type="RuleBase" id="RU364126"/>
    </source>
</evidence>
<dbReference type="STRING" id="104452.A0A0L7L8D5"/>
<dbReference type="Pfam" id="PF06090">
    <property type="entry name" value="Ins_P5_2-kin"/>
    <property type="match status" value="1"/>
</dbReference>
<keyword evidence="3" id="KW-0813">Transport</keyword>
<dbReference type="Pfam" id="PF05871">
    <property type="entry name" value="ESCRT-II"/>
    <property type="match status" value="1"/>
</dbReference>
<evidence type="ECO:0000256" key="5">
    <source>
        <dbReference type="ARBA" id="ARBA00022741"/>
    </source>
</evidence>
<comment type="catalytic activity">
    <reaction evidence="9">
        <text>1D-myo-inositol 1,3,4,5,6-pentakisphosphate + ATP = 1D-myo-inositol hexakisphosphate + ADP + H(+)</text>
        <dbReference type="Rhea" id="RHEA:20313"/>
        <dbReference type="ChEBI" id="CHEBI:15378"/>
        <dbReference type="ChEBI" id="CHEBI:30616"/>
        <dbReference type="ChEBI" id="CHEBI:57733"/>
        <dbReference type="ChEBI" id="CHEBI:58130"/>
        <dbReference type="ChEBI" id="CHEBI:456216"/>
        <dbReference type="EC" id="2.7.1.158"/>
    </reaction>
</comment>
<dbReference type="InterPro" id="IPR043001">
    <property type="entry name" value="IP5_2-K_N_lobe"/>
</dbReference>
<dbReference type="SUPFAM" id="SSF46785">
    <property type="entry name" value="Winged helix' DNA-binding domain"/>
    <property type="match status" value="2"/>
</dbReference>
<dbReference type="GO" id="GO:0015031">
    <property type="term" value="P:protein transport"/>
    <property type="evidence" value="ECO:0007669"/>
    <property type="project" value="UniProtKB-KW"/>
</dbReference>
<dbReference type="PANTHER" id="PTHR14456:SF2">
    <property type="entry name" value="INOSITOL-PENTAKISPHOSPHATE 2-KINASE"/>
    <property type="match status" value="1"/>
</dbReference>
<dbReference type="GO" id="GO:0005634">
    <property type="term" value="C:nucleus"/>
    <property type="evidence" value="ECO:0007669"/>
    <property type="project" value="TreeGrafter"/>
</dbReference>
<comment type="similarity">
    <text evidence="1">Belongs to the IPK1 type 2 family.</text>
</comment>
<evidence type="ECO:0000256" key="2">
    <source>
        <dbReference type="ARBA" id="ARBA00009674"/>
    </source>
</evidence>
<keyword evidence="11" id="KW-1185">Reference proteome</keyword>
<evidence type="ECO:0000256" key="8">
    <source>
        <dbReference type="ARBA" id="ARBA00022927"/>
    </source>
</evidence>
<reference evidence="10 11" key="1">
    <citation type="journal article" date="2015" name="Genome Biol. Evol.">
        <title>The genome of winter moth (Operophtera brumata) provides a genomic perspective on sexual dimorphism and phenology.</title>
        <authorList>
            <person name="Derks M.F."/>
            <person name="Smit S."/>
            <person name="Salis L."/>
            <person name="Schijlen E."/>
            <person name="Bossers A."/>
            <person name="Mateman C."/>
            <person name="Pijl A.S."/>
            <person name="de Ridder D."/>
            <person name="Groenen M.A."/>
            <person name="Visser M.E."/>
            <person name="Megens H.J."/>
        </authorList>
    </citation>
    <scope>NUCLEOTIDE SEQUENCE [LARGE SCALE GENOMIC DNA]</scope>
    <source>
        <strain evidence="10">WM2013NL</strain>
        <tissue evidence="10">Head and thorax</tissue>
    </source>
</reference>
<dbReference type="GO" id="GO:0005524">
    <property type="term" value="F:ATP binding"/>
    <property type="evidence" value="ECO:0007669"/>
    <property type="project" value="UniProtKB-KW"/>
</dbReference>
<evidence type="ECO:0000256" key="3">
    <source>
        <dbReference type="ARBA" id="ARBA00022448"/>
    </source>
</evidence>
<proteinExistence type="inferred from homology"/>
<dbReference type="InterPro" id="IPR036390">
    <property type="entry name" value="WH_DNA-bd_sf"/>
</dbReference>
<name>A0A0L7L8D5_OPEBR</name>
<dbReference type="GO" id="GO:0071985">
    <property type="term" value="P:multivesicular body sorting pathway"/>
    <property type="evidence" value="ECO:0007669"/>
    <property type="project" value="InterPro"/>
</dbReference>
<dbReference type="PANTHER" id="PTHR14456">
    <property type="entry name" value="INOSITOL POLYPHOSPHATE KINASE 1"/>
    <property type="match status" value="1"/>
</dbReference>
<gene>
    <name evidence="10" type="ORF">OBRU01_13574</name>
</gene>
<evidence type="ECO:0000256" key="6">
    <source>
        <dbReference type="ARBA" id="ARBA00022777"/>
    </source>
</evidence>
<evidence type="ECO:0000313" key="10">
    <source>
        <dbReference type="EMBL" id="KOB71546.1"/>
    </source>
</evidence>
<comment type="caution">
    <text evidence="10">The sequence shown here is derived from an EMBL/GenBank/DDBJ whole genome shotgun (WGS) entry which is preliminary data.</text>
</comment>
<comment type="similarity">
    <text evidence="2">Belongs to the VPS25 family.</text>
</comment>
<keyword evidence="5 9" id="KW-0547">Nucleotide-binding</keyword>
<dbReference type="GO" id="GO:0016236">
    <property type="term" value="P:macroautophagy"/>
    <property type="evidence" value="ECO:0007669"/>
    <property type="project" value="UniProtKB-ARBA"/>
</dbReference>
<evidence type="ECO:0000256" key="1">
    <source>
        <dbReference type="ARBA" id="ARBA00007229"/>
    </source>
</evidence>
<dbReference type="Proteomes" id="UP000037510">
    <property type="component" value="Unassembled WGS sequence"/>
</dbReference>
<dbReference type="EMBL" id="JTDY01002376">
    <property type="protein sequence ID" value="KOB71546.1"/>
    <property type="molecule type" value="Genomic_DNA"/>
</dbReference>
<dbReference type="Gene3D" id="1.10.10.10">
    <property type="entry name" value="Winged helix-like DNA-binding domain superfamily/Winged helix DNA-binding domain"/>
    <property type="match status" value="1"/>
</dbReference>
<sequence>MKLMGKDWGYINEGNAHIVLQLKHTEYVLRIIKDGTKISDFESVQKSVNFVNFVMYPLLCNSKCVQEVINIPLKELDELRKVLHTVRPENRRIKSVLSKYAIQTLNLTILSPKCPTNYCIEIKPKEGFLASRLKPLSKCYYCLKQYLKLEKSHIEEKSSYCPLDLFSGNKERMKLALMNLIDNPQNNLKLFDNGQVIYHANSTKNDFTEIIRRIDIFHSIMQFLEFIIEILLKDIKKDNDCFEDISRGAGYYPLKVKDECITKTDRDQKRFHNSFLYKLLQIQKLSDNINIDVKAIEDEGMEYVETLVNQVQAQNLNLNVDQHREWFLKSIDPVHAALLSAIAKDCSIMICFSPNFLEEFSYIQLGTKKISYRLSVTDLEPKKIKSLLKRKETESRMIDICKNIQSQFLFRIQPHTETRAKQLEAWEQLITEYLKNNKLSTIDIRESQNSPLFNNVSINRKLSQESILTILEDMARSGKAAPVDKSRTVWEVYWHSLDEWGNMMYNWASGNGMTNSVCTLFELREGDNTSEEEFHGLDMNVLVKALKALEAKGKCELMEFDDSQGVKFF</sequence>
<keyword evidence="7 9" id="KW-0067">ATP-binding</keyword>
<evidence type="ECO:0000313" key="11">
    <source>
        <dbReference type="Proteomes" id="UP000037510"/>
    </source>
</evidence>
<comment type="domain">
    <text evidence="9">The EXKPK motif is conserved in inositol-pentakisphosphate 2-kinases of both family 1 and 2.</text>
</comment>
<keyword evidence="4 9" id="KW-0808">Transferase</keyword>
<protein>
    <recommendedName>
        <fullName evidence="9">Inositol-pentakisphosphate 2-kinase</fullName>
        <ecNumber evidence="9">2.7.1.158</ecNumber>
    </recommendedName>
</protein>
<evidence type="ECO:0000256" key="7">
    <source>
        <dbReference type="ARBA" id="ARBA00022840"/>
    </source>
</evidence>
<keyword evidence="6 9" id="KW-0418">Kinase</keyword>
<dbReference type="AlphaFoldDB" id="A0A0L7L8D5"/>
<dbReference type="FunFam" id="1.10.10.10:FF:000141">
    <property type="entry name" value="vacuolar protein-sorting-associated protein 25"/>
    <property type="match status" value="1"/>
</dbReference>
<organism evidence="10 11">
    <name type="scientific">Operophtera brumata</name>
    <name type="common">Winter moth</name>
    <name type="synonym">Phalaena brumata</name>
    <dbReference type="NCBI Taxonomy" id="104452"/>
    <lineage>
        <taxon>Eukaryota</taxon>
        <taxon>Metazoa</taxon>
        <taxon>Ecdysozoa</taxon>
        <taxon>Arthropoda</taxon>
        <taxon>Hexapoda</taxon>
        <taxon>Insecta</taxon>
        <taxon>Pterygota</taxon>
        <taxon>Neoptera</taxon>
        <taxon>Endopterygota</taxon>
        <taxon>Lepidoptera</taxon>
        <taxon>Glossata</taxon>
        <taxon>Ditrysia</taxon>
        <taxon>Geometroidea</taxon>
        <taxon>Geometridae</taxon>
        <taxon>Larentiinae</taxon>
        <taxon>Operophtera</taxon>
    </lineage>
</organism>
<keyword evidence="8" id="KW-0653">Protein transport</keyword>
<dbReference type="GO" id="GO:0032958">
    <property type="term" value="P:inositol phosphate biosynthetic process"/>
    <property type="evidence" value="ECO:0007669"/>
    <property type="project" value="TreeGrafter"/>
</dbReference>
<dbReference type="GO" id="GO:0000814">
    <property type="term" value="C:ESCRT II complex"/>
    <property type="evidence" value="ECO:0007669"/>
    <property type="project" value="InterPro"/>
</dbReference>
<dbReference type="GO" id="GO:0035299">
    <property type="term" value="F:inositol-1,3,4,5,6-pentakisphosphate 2-kinase activity"/>
    <property type="evidence" value="ECO:0007669"/>
    <property type="project" value="UniProtKB-EC"/>
</dbReference>
<dbReference type="Gene3D" id="3.30.200.110">
    <property type="entry name" value="Inositol-pentakisphosphate 2-kinase, N-lobe"/>
    <property type="match status" value="1"/>
</dbReference>
<dbReference type="InterPro" id="IPR009286">
    <property type="entry name" value="Ins_P5_2-kin"/>
</dbReference>
<dbReference type="InterPro" id="IPR014041">
    <property type="entry name" value="ESCRT-II_cplx_Vps25-sub_N"/>
</dbReference>
<comment type="function">
    <text evidence="9">Phosphorylates Ins(1,3,4,5,6)P5 at position 2 to form Ins(1,2,3,4,5,6)P6 (InsP6 or phytate).</text>
</comment>
<evidence type="ECO:0000256" key="4">
    <source>
        <dbReference type="ARBA" id="ARBA00022679"/>
    </source>
</evidence>
<dbReference type="InterPro" id="IPR036388">
    <property type="entry name" value="WH-like_DNA-bd_sf"/>
</dbReference>
<dbReference type="Gene3D" id="1.10.10.570">
    <property type="entry name" value="Winged helix' DNA-binding domain. Chain C. Domain 1"/>
    <property type="match status" value="1"/>
</dbReference>
<dbReference type="InterPro" id="IPR008570">
    <property type="entry name" value="ESCRT-II_cplx_Vps25-sub"/>
</dbReference>
<accession>A0A0L7L8D5</accession>